<organism evidence="1">
    <name type="scientific">hydrothermal vent metagenome</name>
    <dbReference type="NCBI Taxonomy" id="652676"/>
    <lineage>
        <taxon>unclassified sequences</taxon>
        <taxon>metagenomes</taxon>
        <taxon>ecological metagenomes</taxon>
    </lineage>
</organism>
<gene>
    <name evidence="1" type="ORF">MNBD_IGNAVI01-2272</name>
</gene>
<proteinExistence type="predicted"/>
<evidence type="ECO:0000313" key="1">
    <source>
        <dbReference type="EMBL" id="VAX29476.1"/>
    </source>
</evidence>
<reference evidence="1" key="1">
    <citation type="submission" date="2018-06" db="EMBL/GenBank/DDBJ databases">
        <authorList>
            <person name="Zhirakovskaya E."/>
        </authorList>
    </citation>
    <scope>NUCLEOTIDE SEQUENCE</scope>
</reference>
<dbReference type="AlphaFoldDB" id="A0A3B1CG65"/>
<dbReference type="NCBIfam" id="NF038032">
    <property type="entry name" value="CehA_McbA_metalo"/>
    <property type="match status" value="1"/>
</dbReference>
<sequence>MKRHFQLVLFLNGILLFESIIISAANLKLKIIDSETGKPIPARVLIKNIDGESFVLKNSVNLQIGKEIWFMSPGISEVNVTSDKIILRVERGKEYMRVKKNIDLKKNSGKIEVVLKRWIHMKKRGYLSSENHLHRDAEDVAAMCAAEDLDFGTSLQWWNYPRFGVPEGESNILEISCGSSTTPVTIFDVEVEESWGALYLINMPNPFPFLNDKKMPNLIAAEYGKKRNSLNCYQSGWSREVLIDALLGYVDVVNVCNNNFHMHRYQPRSLYSNLLEVEALPVYKNTPEGMMQMDTDTYYRLLNCGLKLATGAGSATGAKETPVGFNRTYVRSSSKDINKFFQAWRGGNNFVTNGPMLFLKTSDGLHPGDSLNISGSKKVKVEVEVISDSPLGSVEIVVNGKVVKSFPVEKGKKKFKGNYSVNISNSSWICARCTDTDMLLNDKEMEEYRSPRVHLFQDPNSAYKSDLFLR</sequence>
<dbReference type="EMBL" id="UOGD01000451">
    <property type="protein sequence ID" value="VAX29476.1"/>
    <property type="molecule type" value="Genomic_DNA"/>
</dbReference>
<protein>
    <submittedName>
        <fullName evidence="1">Uncharacterized protein</fullName>
    </submittedName>
</protein>
<name>A0A3B1CG65_9ZZZZ</name>
<accession>A0A3B1CG65</accession>